<dbReference type="PANTHER" id="PTHR11439">
    <property type="entry name" value="GAG-POL-RELATED RETROTRANSPOSON"/>
    <property type="match status" value="1"/>
</dbReference>
<dbReference type="KEGG" id="nta:107818251"/>
<protein>
    <recommendedName>
        <fullName evidence="1">Reverse transcriptase Ty1/copia-type domain-containing protein</fullName>
    </recommendedName>
</protein>
<gene>
    <name evidence="2" type="primary">LOC107818251</name>
</gene>
<sequence length="144" mass="16523">MGYKYSENNYSLFSKKTSSSTIFVVIYVDDVIITGTYSVEIDNLKAFLNKRFKIKDIGRLHYFLGLQLLSQFMQAPRDTHLTAAFHLLRYLKKDPTQERFFSNNTDCSISAYCDSTGQPALTLRDLLLVPQESYWGTGVVKQVI</sequence>
<dbReference type="OrthoDB" id="414945at2759"/>
<feature type="domain" description="Reverse transcriptase Ty1/copia-type" evidence="1">
    <location>
        <begin position="3"/>
        <end position="69"/>
    </location>
</feature>
<name>A0A1S4CEZ5_TOBAC</name>
<dbReference type="InterPro" id="IPR013103">
    <property type="entry name" value="RVT_2"/>
</dbReference>
<dbReference type="RefSeq" id="XP_016499718.1">
    <property type="nucleotide sequence ID" value="XM_016644232.1"/>
</dbReference>
<dbReference type="Pfam" id="PF07727">
    <property type="entry name" value="RVT_2"/>
    <property type="match status" value="1"/>
</dbReference>
<evidence type="ECO:0000313" key="2">
    <source>
        <dbReference type="RefSeq" id="XP_016499718.1"/>
    </source>
</evidence>
<organism evidence="2">
    <name type="scientific">Nicotiana tabacum</name>
    <name type="common">Common tobacco</name>
    <dbReference type="NCBI Taxonomy" id="4097"/>
    <lineage>
        <taxon>Eukaryota</taxon>
        <taxon>Viridiplantae</taxon>
        <taxon>Streptophyta</taxon>
        <taxon>Embryophyta</taxon>
        <taxon>Tracheophyta</taxon>
        <taxon>Spermatophyta</taxon>
        <taxon>Magnoliopsida</taxon>
        <taxon>eudicotyledons</taxon>
        <taxon>Gunneridae</taxon>
        <taxon>Pentapetalae</taxon>
        <taxon>asterids</taxon>
        <taxon>lamiids</taxon>
        <taxon>Solanales</taxon>
        <taxon>Solanaceae</taxon>
        <taxon>Nicotianoideae</taxon>
        <taxon>Nicotianeae</taxon>
        <taxon>Nicotiana</taxon>
    </lineage>
</organism>
<dbReference type="PANTHER" id="PTHR11439:SF510">
    <property type="entry name" value="REVERSE TRANSCRIPTASE TY1_COPIA-TYPE DOMAIN-CONTAINING PROTEIN"/>
    <property type="match status" value="1"/>
</dbReference>
<dbReference type="AlphaFoldDB" id="A0A1S4CEZ5"/>
<evidence type="ECO:0000259" key="1">
    <source>
        <dbReference type="Pfam" id="PF07727"/>
    </source>
</evidence>
<reference evidence="2" key="1">
    <citation type="submission" date="2025-08" db="UniProtKB">
        <authorList>
            <consortium name="RefSeq"/>
        </authorList>
    </citation>
    <scope>IDENTIFICATION</scope>
</reference>
<dbReference type="PaxDb" id="4097-A0A1S4CEZ5"/>
<proteinExistence type="predicted"/>
<accession>A0A1S4CEZ5</accession>